<keyword evidence="3" id="KW-1185">Reference proteome</keyword>
<sequence length="128" mass="14426">MAHARKTTHSRNSGTGKSGRRKTSTRRSTVARKSSKRAAPKRWSQRVTKESDALDLRQGVFKLTSPKKIAISLKQSAEHSSRRKTGAYRSALSMLAFYINRAGKTLPKTQRARLEKAKVELKRAFGRE</sequence>
<comment type="caution">
    <text evidence="2">The sequence shown here is derived from an EMBL/GenBank/DDBJ whole genome shotgun (WGS) entry which is preliminary data.</text>
</comment>
<feature type="compositionally biased region" description="Basic residues" evidence="1">
    <location>
        <begin position="18"/>
        <end position="44"/>
    </location>
</feature>
<accession>A0A4Y9KWR7</accession>
<dbReference type="EMBL" id="SPQU01000022">
    <property type="protein sequence ID" value="TFV31072.1"/>
    <property type="molecule type" value="Genomic_DNA"/>
</dbReference>
<protein>
    <submittedName>
        <fullName evidence="2">DUF3175 domain-containing protein</fullName>
    </submittedName>
</protein>
<evidence type="ECO:0000313" key="3">
    <source>
        <dbReference type="Proteomes" id="UP000298225"/>
    </source>
</evidence>
<gene>
    <name evidence="2" type="ORF">E4K66_31635</name>
</gene>
<evidence type="ECO:0000313" key="2">
    <source>
        <dbReference type="EMBL" id="TFV31072.1"/>
    </source>
</evidence>
<reference evidence="2 3" key="1">
    <citation type="submission" date="2019-03" db="EMBL/GenBank/DDBJ databases">
        <title>Bradyrhizobium strains diversity isolated from Chamaecrista fasciculata.</title>
        <authorList>
            <person name="Urquiaga M.C.O."/>
            <person name="Hungria M."/>
            <person name="Delamuta J.R.M."/>
        </authorList>
    </citation>
    <scope>NUCLEOTIDE SEQUENCE [LARGE SCALE GENOMIC DNA]</scope>
    <source>
        <strain evidence="2 3">CNPSo 3424</strain>
    </source>
</reference>
<dbReference type="AlphaFoldDB" id="A0A4Y9KWR7"/>
<dbReference type="Pfam" id="PF11373">
    <property type="entry name" value="DUF3175"/>
    <property type="match status" value="1"/>
</dbReference>
<dbReference type="Proteomes" id="UP000298225">
    <property type="component" value="Unassembled WGS sequence"/>
</dbReference>
<proteinExistence type="predicted"/>
<organism evidence="2 3">
    <name type="scientific">Bradyrhizobium frederickii</name>
    <dbReference type="NCBI Taxonomy" id="2560054"/>
    <lineage>
        <taxon>Bacteria</taxon>
        <taxon>Pseudomonadati</taxon>
        <taxon>Pseudomonadota</taxon>
        <taxon>Alphaproteobacteria</taxon>
        <taxon>Hyphomicrobiales</taxon>
        <taxon>Nitrobacteraceae</taxon>
        <taxon>Bradyrhizobium</taxon>
    </lineage>
</organism>
<dbReference type="OrthoDB" id="9807263at2"/>
<dbReference type="RefSeq" id="WP_135171342.1">
    <property type="nucleotide sequence ID" value="NZ_SPQU01000022.1"/>
</dbReference>
<name>A0A4Y9KWR7_9BRAD</name>
<dbReference type="InterPro" id="IPR021513">
    <property type="entry name" value="Phage_RSL1_Orf186"/>
</dbReference>
<feature type="region of interest" description="Disordered" evidence="1">
    <location>
        <begin position="1"/>
        <end position="50"/>
    </location>
</feature>
<evidence type="ECO:0000256" key="1">
    <source>
        <dbReference type="SAM" id="MobiDB-lite"/>
    </source>
</evidence>